<dbReference type="GO" id="GO:0032008">
    <property type="term" value="P:positive regulation of TOR signaling"/>
    <property type="evidence" value="ECO:0007669"/>
    <property type="project" value="InterPro"/>
</dbReference>
<evidence type="ECO:0000256" key="2">
    <source>
        <dbReference type="ARBA" id="ARBA00022707"/>
    </source>
</evidence>
<dbReference type="OrthoDB" id="5299893at2759"/>
<dbReference type="Proteomes" id="UP000005446">
    <property type="component" value="Unassembled WGS sequence"/>
</dbReference>
<dbReference type="GO" id="GO:0031902">
    <property type="term" value="C:late endosome membrane"/>
    <property type="evidence" value="ECO:0007669"/>
    <property type="project" value="InterPro"/>
</dbReference>
<dbReference type="Pfam" id="PF15454">
    <property type="entry name" value="LAMTOR"/>
    <property type="match status" value="1"/>
</dbReference>
<evidence type="ECO:0000313" key="7">
    <source>
        <dbReference type="EMBL" id="EHK97158.1"/>
    </source>
</evidence>
<gene>
    <name evidence="7" type="ORF">M7I_7079</name>
</gene>
<keyword evidence="2" id="KW-0519">Myristate</keyword>
<evidence type="ECO:0000313" key="8">
    <source>
        <dbReference type="Proteomes" id="UP000005446"/>
    </source>
</evidence>
<keyword evidence="4" id="KW-0564">Palmitate</keyword>
<name>H0EWB6_GLAL7</name>
<accession>H0EWB6</accession>
<feature type="region of interest" description="Disordered" evidence="6">
    <location>
        <begin position="122"/>
        <end position="148"/>
    </location>
</feature>
<dbReference type="GO" id="GO:0043410">
    <property type="term" value="P:positive regulation of MAPK cascade"/>
    <property type="evidence" value="ECO:0007669"/>
    <property type="project" value="InterPro"/>
</dbReference>
<sequence>MGACSSCLRGDGGDRDLADEDESSRLLFDDPNGNHYGSFADSNAGAPQADPQEVQRETEALQKVVAQTSHHLVDIFAMVPANGQPTAADNFPGQDAKIIHYQDVLAKMSTDDQSLGAKTLSVENTPNVSDGWLSEEEDLEETKNYKPIKSDGIGPLLGGFSDAAPVTE</sequence>
<proteinExistence type="predicted"/>
<dbReference type="InParanoid" id="H0EWB6"/>
<comment type="subcellular location">
    <subcellularLocation>
        <location evidence="1">Endomembrane system</location>
    </subcellularLocation>
</comment>
<evidence type="ECO:0000256" key="4">
    <source>
        <dbReference type="ARBA" id="ARBA00023139"/>
    </source>
</evidence>
<dbReference type="GO" id="GO:0001919">
    <property type="term" value="P:regulation of receptor recycling"/>
    <property type="evidence" value="ECO:0007669"/>
    <property type="project" value="InterPro"/>
</dbReference>
<evidence type="ECO:0000256" key="3">
    <source>
        <dbReference type="ARBA" id="ARBA00023136"/>
    </source>
</evidence>
<keyword evidence="3" id="KW-0472">Membrane</keyword>
<dbReference type="GO" id="GO:0016197">
    <property type="term" value="P:endosomal transport"/>
    <property type="evidence" value="ECO:0007669"/>
    <property type="project" value="InterPro"/>
</dbReference>
<dbReference type="EMBL" id="AGUE01000207">
    <property type="protein sequence ID" value="EHK97158.1"/>
    <property type="molecule type" value="Genomic_DNA"/>
</dbReference>
<comment type="caution">
    <text evidence="7">The sequence shown here is derived from an EMBL/GenBank/DDBJ whole genome shotgun (WGS) entry which is preliminary data.</text>
</comment>
<protein>
    <recommendedName>
        <fullName evidence="9">Late endosomal/lysosomal adaptor and MAPK and MTOR activator 1</fullName>
    </recommendedName>
</protein>
<dbReference type="AlphaFoldDB" id="H0EWB6"/>
<keyword evidence="8" id="KW-1185">Reference proteome</keyword>
<reference evidence="7 8" key="1">
    <citation type="journal article" date="2012" name="Eukaryot. Cell">
        <title>Genome sequence of the fungus Glarea lozoyensis: the first genome sequence of a species from the Helotiaceae family.</title>
        <authorList>
            <person name="Youssar L."/>
            <person name="Gruening B.A."/>
            <person name="Erxleben A."/>
            <person name="Guenther S."/>
            <person name="Huettel W."/>
        </authorList>
    </citation>
    <scope>NUCLEOTIDE SEQUENCE [LARGE SCALE GENOMIC DNA]</scope>
    <source>
        <strain evidence="8">ATCC 74030 / MF5533</strain>
    </source>
</reference>
<keyword evidence="5" id="KW-0449">Lipoprotein</keyword>
<dbReference type="SMART" id="SM01262">
    <property type="entry name" value="LAMTOR"/>
    <property type="match status" value="1"/>
</dbReference>
<dbReference type="HOGENOM" id="CLU_108580_0_0_1"/>
<evidence type="ECO:0008006" key="9">
    <source>
        <dbReference type="Google" id="ProtNLM"/>
    </source>
</evidence>
<dbReference type="GO" id="GO:0045121">
    <property type="term" value="C:membrane raft"/>
    <property type="evidence" value="ECO:0007669"/>
    <property type="project" value="InterPro"/>
</dbReference>
<evidence type="ECO:0000256" key="1">
    <source>
        <dbReference type="ARBA" id="ARBA00004308"/>
    </source>
</evidence>
<feature type="region of interest" description="Disordered" evidence="6">
    <location>
        <begin position="1"/>
        <end position="59"/>
    </location>
</feature>
<dbReference type="GO" id="GO:0071986">
    <property type="term" value="C:Ragulator complex"/>
    <property type="evidence" value="ECO:0007669"/>
    <property type="project" value="InterPro"/>
</dbReference>
<organism evidence="7 8">
    <name type="scientific">Glarea lozoyensis (strain ATCC 74030 / MF5533)</name>
    <dbReference type="NCBI Taxonomy" id="1104152"/>
    <lineage>
        <taxon>Eukaryota</taxon>
        <taxon>Fungi</taxon>
        <taxon>Dikarya</taxon>
        <taxon>Ascomycota</taxon>
        <taxon>Pezizomycotina</taxon>
        <taxon>Leotiomycetes</taxon>
        <taxon>Helotiales</taxon>
        <taxon>Helotiaceae</taxon>
        <taxon>Glarea</taxon>
    </lineage>
</organism>
<dbReference type="GO" id="GO:0071230">
    <property type="term" value="P:cellular response to amino acid stimulus"/>
    <property type="evidence" value="ECO:0007669"/>
    <property type="project" value="InterPro"/>
</dbReference>
<evidence type="ECO:0000256" key="6">
    <source>
        <dbReference type="SAM" id="MobiDB-lite"/>
    </source>
</evidence>
<evidence type="ECO:0000256" key="5">
    <source>
        <dbReference type="ARBA" id="ARBA00023288"/>
    </source>
</evidence>
<dbReference type="InterPro" id="IPR028209">
    <property type="entry name" value="LAMTOR1/MEH1"/>
</dbReference>